<gene>
    <name evidence="8" type="ORF">DR999_PMT23177</name>
</gene>
<feature type="transmembrane region" description="Helical" evidence="6">
    <location>
        <begin position="142"/>
        <end position="164"/>
    </location>
</feature>
<dbReference type="GO" id="GO:0016020">
    <property type="term" value="C:membrane"/>
    <property type="evidence" value="ECO:0007669"/>
    <property type="project" value="UniProtKB-SubCell"/>
</dbReference>
<dbReference type="PANTHER" id="PTHR10924">
    <property type="entry name" value="MAJOR FACILITATOR SUPERFAMILY PROTEIN-RELATED"/>
    <property type="match status" value="1"/>
</dbReference>
<dbReference type="InterPro" id="IPR011701">
    <property type="entry name" value="MFS"/>
</dbReference>
<evidence type="ECO:0000256" key="1">
    <source>
        <dbReference type="ARBA" id="ARBA00004141"/>
    </source>
</evidence>
<dbReference type="GO" id="GO:0097037">
    <property type="term" value="P:heme export"/>
    <property type="evidence" value="ECO:0007669"/>
    <property type="project" value="TreeGrafter"/>
</dbReference>
<dbReference type="PROSITE" id="PS50850">
    <property type="entry name" value="MFS"/>
    <property type="match status" value="1"/>
</dbReference>
<evidence type="ECO:0000313" key="8">
    <source>
        <dbReference type="EMBL" id="TFJ95314.1"/>
    </source>
</evidence>
<feature type="transmembrane region" description="Helical" evidence="6">
    <location>
        <begin position="291"/>
        <end position="312"/>
    </location>
</feature>
<feature type="transmembrane region" description="Helical" evidence="6">
    <location>
        <begin position="107"/>
        <end position="130"/>
    </location>
</feature>
<feature type="domain" description="Major facilitator superfamily (MFS) profile" evidence="7">
    <location>
        <begin position="17"/>
        <end position="404"/>
    </location>
</feature>
<evidence type="ECO:0000313" key="9">
    <source>
        <dbReference type="Proteomes" id="UP000297703"/>
    </source>
</evidence>
<dbReference type="InterPro" id="IPR036259">
    <property type="entry name" value="MFS_trans_sf"/>
</dbReference>
<comment type="caution">
    <text evidence="8">The sequence shown here is derived from an EMBL/GenBank/DDBJ whole genome shotgun (WGS) entry which is preliminary data.</text>
</comment>
<dbReference type="InterPro" id="IPR020846">
    <property type="entry name" value="MFS_dom"/>
</dbReference>
<dbReference type="GO" id="GO:0015232">
    <property type="term" value="F:heme transmembrane transporter activity"/>
    <property type="evidence" value="ECO:0007669"/>
    <property type="project" value="TreeGrafter"/>
</dbReference>
<dbReference type="PANTHER" id="PTHR10924:SF4">
    <property type="entry name" value="GH15861P"/>
    <property type="match status" value="1"/>
</dbReference>
<dbReference type="Pfam" id="PF07690">
    <property type="entry name" value="MFS_1"/>
    <property type="match status" value="1"/>
</dbReference>
<feature type="transmembrane region" description="Helical" evidence="6">
    <location>
        <begin position="318"/>
        <end position="339"/>
    </location>
</feature>
<evidence type="ECO:0000256" key="6">
    <source>
        <dbReference type="SAM" id="Phobius"/>
    </source>
</evidence>
<evidence type="ECO:0000256" key="5">
    <source>
        <dbReference type="SAM" id="MobiDB-lite"/>
    </source>
</evidence>
<reference evidence="8 9" key="2">
    <citation type="submission" date="2019-04" db="EMBL/GenBank/DDBJ databases">
        <title>The genome sequence of big-headed turtle.</title>
        <authorList>
            <person name="Gong S."/>
        </authorList>
    </citation>
    <scope>NUCLEOTIDE SEQUENCE [LARGE SCALE GENOMIC DNA]</scope>
    <source>
        <strain evidence="8">DO16091913</strain>
        <tissue evidence="8">Muscle</tissue>
    </source>
</reference>
<dbReference type="SUPFAM" id="SSF103473">
    <property type="entry name" value="MFS general substrate transporter"/>
    <property type="match status" value="1"/>
</dbReference>
<evidence type="ECO:0000256" key="2">
    <source>
        <dbReference type="ARBA" id="ARBA00022692"/>
    </source>
</evidence>
<organism evidence="8 9">
    <name type="scientific">Platysternon megacephalum</name>
    <name type="common">big-headed turtle</name>
    <dbReference type="NCBI Taxonomy" id="55544"/>
    <lineage>
        <taxon>Eukaryota</taxon>
        <taxon>Metazoa</taxon>
        <taxon>Chordata</taxon>
        <taxon>Craniata</taxon>
        <taxon>Vertebrata</taxon>
        <taxon>Euteleostomi</taxon>
        <taxon>Archelosauria</taxon>
        <taxon>Testudinata</taxon>
        <taxon>Testudines</taxon>
        <taxon>Cryptodira</taxon>
        <taxon>Durocryptodira</taxon>
        <taxon>Testudinoidea</taxon>
        <taxon>Platysternidae</taxon>
        <taxon>Platysternon</taxon>
    </lineage>
</organism>
<feature type="transmembrane region" description="Helical" evidence="6">
    <location>
        <begin position="351"/>
        <end position="372"/>
    </location>
</feature>
<protein>
    <submittedName>
        <fullName evidence="8">NADPH:quinone oxidoreductase</fullName>
    </submittedName>
</protein>
<feature type="transmembrane region" description="Helical" evidence="6">
    <location>
        <begin position="176"/>
        <end position="194"/>
    </location>
</feature>
<keyword evidence="2 6" id="KW-0812">Transmembrane</keyword>
<evidence type="ECO:0000256" key="3">
    <source>
        <dbReference type="ARBA" id="ARBA00022989"/>
    </source>
</evidence>
<dbReference type="Proteomes" id="UP000297703">
    <property type="component" value="Unassembled WGS sequence"/>
</dbReference>
<dbReference type="EMBL" id="QXTE01009498">
    <property type="protein sequence ID" value="TFJ95314.1"/>
    <property type="molecule type" value="Genomic_DNA"/>
</dbReference>
<feature type="transmembrane region" description="Helical" evidence="6">
    <location>
        <begin position="83"/>
        <end position="101"/>
    </location>
</feature>
<feature type="transmembrane region" description="Helical" evidence="6">
    <location>
        <begin position="227"/>
        <end position="248"/>
    </location>
</feature>
<evidence type="ECO:0000256" key="4">
    <source>
        <dbReference type="ARBA" id="ARBA00023136"/>
    </source>
</evidence>
<keyword evidence="4 6" id="KW-0472">Membrane</keyword>
<accession>A0A4D9DCY7</accession>
<dbReference type="OrthoDB" id="422206at2759"/>
<name>A0A4D9DCY7_9SAUR</name>
<dbReference type="InterPro" id="IPR049680">
    <property type="entry name" value="FLVCR1-2_SLC49-like"/>
</dbReference>
<feature type="transmembrane region" description="Helical" evidence="6">
    <location>
        <begin position="378"/>
        <end position="400"/>
    </location>
</feature>
<dbReference type="GO" id="GO:0020037">
    <property type="term" value="F:heme binding"/>
    <property type="evidence" value="ECO:0007669"/>
    <property type="project" value="TreeGrafter"/>
</dbReference>
<feature type="transmembrane region" description="Helical" evidence="6">
    <location>
        <begin position="17"/>
        <end position="38"/>
    </location>
</feature>
<evidence type="ECO:0000259" key="7">
    <source>
        <dbReference type="PROSITE" id="PS50850"/>
    </source>
</evidence>
<feature type="transmembrane region" description="Helical" evidence="6">
    <location>
        <begin position="50"/>
        <end position="71"/>
    </location>
</feature>
<keyword evidence="9" id="KW-1185">Reference proteome</keyword>
<comment type="subcellular location">
    <subcellularLocation>
        <location evidence="1">Membrane</location>
        <topology evidence="1">Multi-pass membrane protein</topology>
    </subcellularLocation>
</comment>
<feature type="transmembrane region" description="Helical" evidence="6">
    <location>
        <begin position="260"/>
        <end position="284"/>
    </location>
</feature>
<proteinExistence type="predicted"/>
<dbReference type="STRING" id="55544.A0A4D9DCY7"/>
<keyword evidence="3 6" id="KW-1133">Transmembrane helix</keyword>
<sequence>METFPVQRRASLRRWGVFLLVALANAIVQFFWICYSAVSTLAEKYFHVDGWSIGVLAMVYMVAYVIFGIPASLLIDRIGHAKSVGIAILVTAVGGIGRGLAGSHYLPVLVCTVLLAAVQPLILNAWLVFVYKWFPIRRHTMVLGLLTASNLVGVMVGLLLPALVVTSYTLGWLSWLQIWVGVVALVIALFYLLVVRESSHAAELEREANVRLVSWAGMRHALRQKSFWGAAVGIFVGMGSFTGVLQWMSEILLPYGFSGLHAAILGGSLLLLGSISTVIVGYFVDKTGRELPFGIVGVFTGAIGCLILAYSLEFVDLAIGAALVGIGLISVMPIALSYTAKVVWPTSEATANGLIQLAAQSSVIYVALMYAAKTSEGLYWMALLITAILLMAWGVLLALLPESRDVVRRQHRRVAGSSSDPDELPVAITPHRPM</sequence>
<feature type="region of interest" description="Disordered" evidence="5">
    <location>
        <begin position="411"/>
        <end position="434"/>
    </location>
</feature>
<dbReference type="AlphaFoldDB" id="A0A4D9DCY7"/>
<reference evidence="8 9" key="1">
    <citation type="submission" date="2019-04" db="EMBL/GenBank/DDBJ databases">
        <title>Draft genome of the big-headed turtle Platysternon megacephalum.</title>
        <authorList>
            <person name="Gong S."/>
        </authorList>
    </citation>
    <scope>NUCLEOTIDE SEQUENCE [LARGE SCALE GENOMIC DNA]</scope>
    <source>
        <strain evidence="8">DO16091913</strain>
        <tissue evidence="8">Muscle</tissue>
    </source>
</reference>
<dbReference type="Gene3D" id="1.20.1250.20">
    <property type="entry name" value="MFS general substrate transporter like domains"/>
    <property type="match status" value="2"/>
</dbReference>